<keyword evidence="5" id="KW-0560">Oxidoreductase</keyword>
<reference evidence="8 9" key="1">
    <citation type="journal article" date="2016" name="Mol. Biol. Evol.">
        <title>Comparative Genomics of Early-Diverging Mushroom-Forming Fungi Provides Insights into the Origins of Lignocellulose Decay Capabilities.</title>
        <authorList>
            <person name="Nagy L.G."/>
            <person name="Riley R."/>
            <person name="Tritt A."/>
            <person name="Adam C."/>
            <person name="Daum C."/>
            <person name="Floudas D."/>
            <person name="Sun H."/>
            <person name="Yadav J.S."/>
            <person name="Pangilinan J."/>
            <person name="Larsson K.H."/>
            <person name="Matsuura K."/>
            <person name="Barry K."/>
            <person name="Labutti K."/>
            <person name="Kuo R."/>
            <person name="Ohm R.A."/>
            <person name="Bhattacharya S.S."/>
            <person name="Shirouzu T."/>
            <person name="Yoshinaga Y."/>
            <person name="Martin F.M."/>
            <person name="Grigoriev I.V."/>
            <person name="Hibbett D.S."/>
        </authorList>
    </citation>
    <scope>NUCLEOTIDE SEQUENCE [LARGE SCALE GENOMIC DNA]</scope>
    <source>
        <strain evidence="8 9">HHB12733</strain>
    </source>
</reference>
<keyword evidence="7" id="KW-0503">Monooxygenase</keyword>
<evidence type="ECO:0000313" key="9">
    <source>
        <dbReference type="Proteomes" id="UP000076842"/>
    </source>
</evidence>
<keyword evidence="6" id="KW-0408">Iron</keyword>
<evidence type="ECO:0000256" key="4">
    <source>
        <dbReference type="ARBA" id="ARBA00022723"/>
    </source>
</evidence>
<comment type="similarity">
    <text evidence="2">Belongs to the cytochrome P450 family.</text>
</comment>
<keyword evidence="9" id="KW-1185">Reference proteome</keyword>
<dbReference type="GO" id="GO:0020037">
    <property type="term" value="F:heme binding"/>
    <property type="evidence" value="ECO:0007669"/>
    <property type="project" value="InterPro"/>
</dbReference>
<dbReference type="OrthoDB" id="1055148at2759"/>
<dbReference type="AlphaFoldDB" id="A0A165EZ68"/>
<gene>
    <name evidence="8" type="ORF">CALCODRAFT_471825</name>
</gene>
<evidence type="ECO:0000256" key="2">
    <source>
        <dbReference type="ARBA" id="ARBA00010617"/>
    </source>
</evidence>
<dbReference type="EMBL" id="KV423988">
    <property type="protein sequence ID" value="KZT55851.1"/>
    <property type="molecule type" value="Genomic_DNA"/>
</dbReference>
<evidence type="ECO:0008006" key="10">
    <source>
        <dbReference type="Google" id="ProtNLM"/>
    </source>
</evidence>
<comment type="cofactor">
    <cofactor evidence="1">
        <name>heme</name>
        <dbReference type="ChEBI" id="CHEBI:30413"/>
    </cofactor>
</comment>
<proteinExistence type="inferred from homology"/>
<dbReference type="Pfam" id="PF00067">
    <property type="entry name" value="p450"/>
    <property type="match status" value="1"/>
</dbReference>
<dbReference type="STRING" id="1353952.A0A165EZ68"/>
<evidence type="ECO:0000256" key="1">
    <source>
        <dbReference type="ARBA" id="ARBA00001971"/>
    </source>
</evidence>
<protein>
    <recommendedName>
        <fullName evidence="10">Cytochrome P450</fullName>
    </recommendedName>
</protein>
<dbReference type="PANTHER" id="PTHR46300:SF11">
    <property type="entry name" value="OXIDOREDUCTASE, PUTATIVE-RELATED"/>
    <property type="match status" value="1"/>
</dbReference>
<evidence type="ECO:0000313" key="8">
    <source>
        <dbReference type="EMBL" id="KZT55851.1"/>
    </source>
</evidence>
<dbReference type="SUPFAM" id="SSF48264">
    <property type="entry name" value="Cytochrome P450"/>
    <property type="match status" value="1"/>
</dbReference>
<dbReference type="Proteomes" id="UP000076842">
    <property type="component" value="Unassembled WGS sequence"/>
</dbReference>
<dbReference type="InterPro" id="IPR001128">
    <property type="entry name" value="Cyt_P450"/>
</dbReference>
<dbReference type="InParanoid" id="A0A165EZ68"/>
<evidence type="ECO:0000256" key="3">
    <source>
        <dbReference type="ARBA" id="ARBA00022617"/>
    </source>
</evidence>
<dbReference type="PANTHER" id="PTHR46300">
    <property type="entry name" value="P450, PUTATIVE (EUROFUNG)-RELATED-RELATED"/>
    <property type="match status" value="1"/>
</dbReference>
<dbReference type="Gene3D" id="1.10.630.10">
    <property type="entry name" value="Cytochrome P450"/>
    <property type="match status" value="1"/>
</dbReference>
<evidence type="ECO:0000256" key="6">
    <source>
        <dbReference type="ARBA" id="ARBA00023004"/>
    </source>
</evidence>
<dbReference type="GO" id="GO:0005506">
    <property type="term" value="F:iron ion binding"/>
    <property type="evidence" value="ECO:0007669"/>
    <property type="project" value="InterPro"/>
</dbReference>
<keyword evidence="4" id="KW-0479">Metal-binding</keyword>
<dbReference type="GO" id="GO:0004497">
    <property type="term" value="F:monooxygenase activity"/>
    <property type="evidence" value="ECO:0007669"/>
    <property type="project" value="UniProtKB-KW"/>
</dbReference>
<dbReference type="GO" id="GO:0016705">
    <property type="term" value="F:oxidoreductase activity, acting on paired donors, with incorporation or reduction of molecular oxygen"/>
    <property type="evidence" value="ECO:0007669"/>
    <property type="project" value="InterPro"/>
</dbReference>
<accession>A0A165EZ68</accession>
<organism evidence="8 9">
    <name type="scientific">Calocera cornea HHB12733</name>
    <dbReference type="NCBI Taxonomy" id="1353952"/>
    <lineage>
        <taxon>Eukaryota</taxon>
        <taxon>Fungi</taxon>
        <taxon>Dikarya</taxon>
        <taxon>Basidiomycota</taxon>
        <taxon>Agaricomycotina</taxon>
        <taxon>Dacrymycetes</taxon>
        <taxon>Dacrymycetales</taxon>
        <taxon>Dacrymycetaceae</taxon>
        <taxon>Calocera</taxon>
    </lineage>
</organism>
<evidence type="ECO:0000256" key="7">
    <source>
        <dbReference type="ARBA" id="ARBA00023033"/>
    </source>
</evidence>
<dbReference type="InterPro" id="IPR036396">
    <property type="entry name" value="Cyt_P450_sf"/>
</dbReference>
<name>A0A165EZ68_9BASI</name>
<dbReference type="InterPro" id="IPR050364">
    <property type="entry name" value="Cytochrome_P450_fung"/>
</dbReference>
<sequence length="107" mass="11744">MLSLIFASLIGFVVLGIYWSFRPSRLPPGPRGIPFLGNALDIPLKGLFLKIEDWKRTHGDTFSLNAAGQNILVLASAKAAAHVLDKMSGPTSARPRFTMVRIVLLER</sequence>
<evidence type="ECO:0000256" key="5">
    <source>
        <dbReference type="ARBA" id="ARBA00023002"/>
    </source>
</evidence>
<keyword evidence="3" id="KW-0349">Heme</keyword>